<organism evidence="3 4">
    <name type="scientific">Micavibrio aeruginosavorus</name>
    <dbReference type="NCBI Taxonomy" id="349221"/>
    <lineage>
        <taxon>Bacteria</taxon>
        <taxon>Pseudomonadati</taxon>
        <taxon>Bdellovibrionota</taxon>
        <taxon>Bdellovibrionia</taxon>
        <taxon>Bdellovibrionales</taxon>
        <taxon>Pseudobdellovibrionaceae</taxon>
        <taxon>Micavibrio</taxon>
    </lineage>
</organism>
<dbReference type="Gene3D" id="3.40.50.2000">
    <property type="entry name" value="Glycogen Phosphorylase B"/>
    <property type="match status" value="2"/>
</dbReference>
<dbReference type="Pfam" id="PF13477">
    <property type="entry name" value="Glyco_trans_4_2"/>
    <property type="match status" value="1"/>
</dbReference>
<dbReference type="GO" id="GO:0016757">
    <property type="term" value="F:glycosyltransferase activity"/>
    <property type="evidence" value="ECO:0007669"/>
    <property type="project" value="InterPro"/>
</dbReference>
<dbReference type="EMBL" id="CP066681">
    <property type="protein sequence ID" value="QQG36938.1"/>
    <property type="molecule type" value="Genomic_DNA"/>
</dbReference>
<accession>A0A7T5R3M4</accession>
<dbReference type="PANTHER" id="PTHR12526">
    <property type="entry name" value="GLYCOSYLTRANSFERASE"/>
    <property type="match status" value="1"/>
</dbReference>
<dbReference type="Pfam" id="PF00534">
    <property type="entry name" value="Glycos_transf_1"/>
    <property type="match status" value="1"/>
</dbReference>
<gene>
    <name evidence="3" type="ORF">HYS17_03980</name>
</gene>
<proteinExistence type="predicted"/>
<protein>
    <submittedName>
        <fullName evidence="3">Glycosyltransferase family 4 protein</fullName>
    </submittedName>
</protein>
<evidence type="ECO:0000259" key="1">
    <source>
        <dbReference type="Pfam" id="PF00534"/>
    </source>
</evidence>
<evidence type="ECO:0000313" key="3">
    <source>
        <dbReference type="EMBL" id="QQG36938.1"/>
    </source>
</evidence>
<evidence type="ECO:0000313" key="4">
    <source>
        <dbReference type="Proteomes" id="UP000595362"/>
    </source>
</evidence>
<dbReference type="InterPro" id="IPR001296">
    <property type="entry name" value="Glyco_trans_1"/>
</dbReference>
<evidence type="ECO:0000259" key="2">
    <source>
        <dbReference type="Pfam" id="PF13477"/>
    </source>
</evidence>
<feature type="domain" description="Glycosyl transferase family 1" evidence="1">
    <location>
        <begin position="194"/>
        <end position="355"/>
    </location>
</feature>
<reference evidence="3 4" key="1">
    <citation type="submission" date="2020-07" db="EMBL/GenBank/DDBJ databases">
        <title>Huge and variable diversity of episymbiotic CPR bacteria and DPANN archaea in groundwater ecosystems.</title>
        <authorList>
            <person name="He C.Y."/>
            <person name="Keren R."/>
            <person name="Whittaker M."/>
            <person name="Farag I.F."/>
            <person name="Doudna J."/>
            <person name="Cate J.H.D."/>
            <person name="Banfield J.F."/>
        </authorList>
    </citation>
    <scope>NUCLEOTIDE SEQUENCE [LARGE SCALE GENOMIC DNA]</scope>
    <source>
        <strain evidence="3">NC_groundwater_70_Ag_B-0.1um_54_66</strain>
    </source>
</reference>
<keyword evidence="3" id="KW-0808">Transferase</keyword>
<dbReference type="SUPFAM" id="SSF53756">
    <property type="entry name" value="UDP-Glycosyltransferase/glycogen phosphorylase"/>
    <property type="match status" value="1"/>
</dbReference>
<dbReference type="CDD" id="cd03808">
    <property type="entry name" value="GT4_CapM-like"/>
    <property type="match status" value="1"/>
</dbReference>
<dbReference type="PANTHER" id="PTHR12526:SF638">
    <property type="entry name" value="SPORE COAT PROTEIN SA"/>
    <property type="match status" value="1"/>
</dbReference>
<dbReference type="InterPro" id="IPR028098">
    <property type="entry name" value="Glyco_trans_4-like_N"/>
</dbReference>
<sequence>MKKPLLMFVVTEDWYFLSHRMPTVKGAQAAGYDVAVVTADGSARAAIEAQGVRIIPFSFDRRSLNPFKALRQIGRLRRIYQAEKPQIIHHIAMKPILFGTIAAIGASAPHVVNAFAGLGYVFSAQTALARAMRLALIPAFRIILNRPGYVVLFQNRDDRALLQKLRALPSSAGNTVLIRGSGVDTKALQPSPLPDDGGDFICVFAGRMIGIKGLPTLQEAFARLQRQYPRIKLWLCGQPDPGNPGSWTQEQIDAWAKENPNVIFKGHCLMNHIWPQAHAALQPSYGGEGIPKSLLEAAACGRPIIATDVPGCRDMVDEAVNGFLVPPHDAALLAERIALLAGDRALCQRMGQASRALVEGELSADAVTEKTQALYESLRAAA</sequence>
<dbReference type="Proteomes" id="UP000595362">
    <property type="component" value="Chromosome"/>
</dbReference>
<name>A0A7T5R3M4_9BACT</name>
<feature type="domain" description="Glycosyltransferase subfamily 4-like N-terminal" evidence="2">
    <location>
        <begin position="7"/>
        <end position="139"/>
    </location>
</feature>
<dbReference type="AlphaFoldDB" id="A0A7T5R3M4"/>